<gene>
    <name evidence="1" type="ORF">BOTCAL_0059g00110</name>
</gene>
<dbReference type="EMBL" id="PHWZ01000059">
    <property type="protein sequence ID" value="TEY76381.1"/>
    <property type="molecule type" value="Genomic_DNA"/>
</dbReference>
<proteinExistence type="predicted"/>
<accession>A0A4Y8DAH5</accession>
<organism evidence="1 2">
    <name type="scientific">Botryotinia calthae</name>
    <dbReference type="NCBI Taxonomy" id="38488"/>
    <lineage>
        <taxon>Eukaryota</taxon>
        <taxon>Fungi</taxon>
        <taxon>Dikarya</taxon>
        <taxon>Ascomycota</taxon>
        <taxon>Pezizomycotina</taxon>
        <taxon>Leotiomycetes</taxon>
        <taxon>Helotiales</taxon>
        <taxon>Sclerotiniaceae</taxon>
        <taxon>Botryotinia</taxon>
    </lineage>
</organism>
<dbReference type="AlphaFoldDB" id="A0A4Y8DAH5"/>
<comment type="caution">
    <text evidence="1">The sequence shown here is derived from an EMBL/GenBank/DDBJ whole genome shotgun (WGS) entry which is preliminary data.</text>
</comment>
<keyword evidence="2" id="KW-1185">Reference proteome</keyword>
<reference evidence="1 2" key="1">
    <citation type="submission" date="2017-11" db="EMBL/GenBank/DDBJ databases">
        <title>Comparative genomics of Botrytis spp.</title>
        <authorList>
            <person name="Valero-Jimenez C.A."/>
            <person name="Tapia P."/>
            <person name="Veloso J."/>
            <person name="Silva-Moreno E."/>
            <person name="Staats M."/>
            <person name="Valdes J.H."/>
            <person name="Van Kan J.A.L."/>
        </authorList>
    </citation>
    <scope>NUCLEOTIDE SEQUENCE [LARGE SCALE GENOMIC DNA]</scope>
    <source>
        <strain evidence="1 2">MUCL2830</strain>
    </source>
</reference>
<sequence>MAENTRSVQGPMIALSEPPNMLIIIANQSHLVRGNNCIVRPSIHKANTGAALRKNRGAKGCEDDAHAHANATETIKQL</sequence>
<protein>
    <submittedName>
        <fullName evidence="1">Uncharacterized protein</fullName>
    </submittedName>
</protein>
<dbReference type="Proteomes" id="UP000297299">
    <property type="component" value="Unassembled WGS sequence"/>
</dbReference>
<evidence type="ECO:0000313" key="2">
    <source>
        <dbReference type="Proteomes" id="UP000297299"/>
    </source>
</evidence>
<evidence type="ECO:0000313" key="1">
    <source>
        <dbReference type="EMBL" id="TEY76381.1"/>
    </source>
</evidence>
<name>A0A4Y8DAH5_9HELO</name>